<evidence type="ECO:0008006" key="4">
    <source>
        <dbReference type="Google" id="ProtNLM"/>
    </source>
</evidence>
<keyword evidence="1" id="KW-0812">Transmembrane</keyword>
<organism evidence="2 3">
    <name type="scientific">Kocuria soli</name>
    <dbReference type="NCBI Taxonomy" id="2485125"/>
    <lineage>
        <taxon>Bacteria</taxon>
        <taxon>Bacillati</taxon>
        <taxon>Actinomycetota</taxon>
        <taxon>Actinomycetes</taxon>
        <taxon>Micrococcales</taxon>
        <taxon>Micrococcaceae</taxon>
        <taxon>Kocuria</taxon>
    </lineage>
</organism>
<evidence type="ECO:0000256" key="1">
    <source>
        <dbReference type="SAM" id="Phobius"/>
    </source>
</evidence>
<sequence>MPGFLPPADQTWERKRPGRLLLLTVGSYVLLLATIWVQTHDPEVKAVASDPSLGFELTPGPGWSTIGGLGLLYGIPLALWWKKVPFLLHFMAGLCVLGAVVFALSAATGLLWNWRLGVVPLAGVVTNIAWLVLAYRRDRI</sequence>
<evidence type="ECO:0000313" key="2">
    <source>
        <dbReference type="EMBL" id="ROZ63818.1"/>
    </source>
</evidence>
<protein>
    <recommendedName>
        <fullName evidence="4">Tryptophan-rich sensory protein</fullName>
    </recommendedName>
</protein>
<feature type="transmembrane region" description="Helical" evidence="1">
    <location>
        <begin position="118"/>
        <end position="135"/>
    </location>
</feature>
<feature type="transmembrane region" description="Helical" evidence="1">
    <location>
        <begin position="88"/>
        <end position="112"/>
    </location>
</feature>
<keyword evidence="1" id="KW-1133">Transmembrane helix</keyword>
<dbReference type="EMBL" id="RKMF01000005">
    <property type="protein sequence ID" value="ROZ63818.1"/>
    <property type="molecule type" value="Genomic_DNA"/>
</dbReference>
<comment type="caution">
    <text evidence="2">The sequence shown here is derived from an EMBL/GenBank/DDBJ whole genome shotgun (WGS) entry which is preliminary data.</text>
</comment>
<accession>A0A3N3ZU83</accession>
<feature type="transmembrane region" description="Helical" evidence="1">
    <location>
        <begin position="60"/>
        <end position="81"/>
    </location>
</feature>
<keyword evidence="1" id="KW-0472">Membrane</keyword>
<dbReference type="RefSeq" id="WP_123824812.1">
    <property type="nucleotide sequence ID" value="NZ_RKMF01000005.1"/>
</dbReference>
<dbReference type="OrthoDB" id="4879328at2"/>
<proteinExistence type="predicted"/>
<evidence type="ECO:0000313" key="3">
    <source>
        <dbReference type="Proteomes" id="UP000270616"/>
    </source>
</evidence>
<dbReference type="AlphaFoldDB" id="A0A3N3ZU83"/>
<gene>
    <name evidence="2" type="ORF">EDL96_05620</name>
</gene>
<feature type="transmembrane region" description="Helical" evidence="1">
    <location>
        <begin position="20"/>
        <end position="40"/>
    </location>
</feature>
<keyword evidence="3" id="KW-1185">Reference proteome</keyword>
<dbReference type="Proteomes" id="UP000270616">
    <property type="component" value="Unassembled WGS sequence"/>
</dbReference>
<reference evidence="2 3" key="1">
    <citation type="submission" date="2018-10" db="EMBL/GenBank/DDBJ databases">
        <title>Kocuria sp. M5W7-7, whole genome shotgun sequence.</title>
        <authorList>
            <person name="Tuo L."/>
        </authorList>
    </citation>
    <scope>NUCLEOTIDE SEQUENCE [LARGE SCALE GENOMIC DNA]</scope>
    <source>
        <strain evidence="2 3">M5W7-7</strain>
    </source>
</reference>
<name>A0A3N3ZU83_9MICC</name>